<comment type="similarity">
    <text evidence="1">Belongs to the histidine acid phosphatase family.</text>
</comment>
<evidence type="ECO:0000256" key="2">
    <source>
        <dbReference type="ARBA" id="ARBA00022801"/>
    </source>
</evidence>
<dbReference type="AlphaFoldDB" id="A0A0P1BPM3"/>
<dbReference type="SUPFAM" id="SSF53254">
    <property type="entry name" value="Phosphoglycerate mutase-like"/>
    <property type="match status" value="1"/>
</dbReference>
<evidence type="ECO:0000256" key="1">
    <source>
        <dbReference type="ARBA" id="ARBA00005375"/>
    </source>
</evidence>
<dbReference type="PANTHER" id="PTHR11567">
    <property type="entry name" value="ACID PHOSPHATASE-RELATED"/>
    <property type="match status" value="1"/>
</dbReference>
<dbReference type="PROSITE" id="PS00778">
    <property type="entry name" value="HIS_ACID_PHOSPHAT_2"/>
    <property type="match status" value="1"/>
</dbReference>
<dbReference type="Gene3D" id="3.40.50.1240">
    <property type="entry name" value="Phosphoglycerate mutase-like"/>
    <property type="match status" value="1"/>
</dbReference>
<dbReference type="InterPro" id="IPR033379">
    <property type="entry name" value="Acid_Pase_AS"/>
</dbReference>
<accession>A0A0P1BPM3</accession>
<evidence type="ECO:0000313" key="5">
    <source>
        <dbReference type="Proteomes" id="UP000054845"/>
    </source>
</evidence>
<feature type="compositionally biased region" description="Basic and acidic residues" evidence="3">
    <location>
        <begin position="112"/>
        <end position="133"/>
    </location>
</feature>
<keyword evidence="5" id="KW-1185">Reference proteome</keyword>
<feature type="region of interest" description="Disordered" evidence="3">
    <location>
        <begin position="92"/>
        <end position="136"/>
    </location>
</feature>
<keyword evidence="2" id="KW-0378">Hydrolase</keyword>
<reference evidence="4 5" key="1">
    <citation type="submission" date="2014-09" db="EMBL/GenBank/DDBJ databases">
        <authorList>
            <person name="Magalhaes I.L.F."/>
            <person name="Oliveira U."/>
            <person name="Santos F.R."/>
            <person name="Vidigal T.H.D.A."/>
            <person name="Brescovit A.D."/>
            <person name="Santos A.J."/>
        </authorList>
    </citation>
    <scope>NUCLEOTIDE SEQUENCE [LARGE SCALE GENOMIC DNA]</scope>
</reference>
<sequence>MASASASASTSAKVVEDHDLLLGPGATRQGLKWTAPPSRLELVQVHYLVRHGERTPVRTRLQNAKPAIPTSWPYCHVGSEFAAAVADFAPGPPDAKGKSPAKVPDGPWRGPDSWRGKMDIRKGTENTDRHDRPVPGAPGECLLGELTDLGRQSTHALGQLLRETYIDKLGLLPQRLSADDANAVYFRSTNMSRTVESAQSLIRGLLPQTRDAQDEYTPTLLIRNGTTENLLPNTFGCARLRALDAQFASMAAQVHNARLSAFDEGIAPHCDGAPPRIDGHPRLNGILDTVRAAVAHGVPFPSVFEEPGTMRVVERAVVDEWFSGYHAEDAALRNQYRRLAMGRLLNDLAGRLYNKATNGDRDPLKLAVYCAHDTSLAGLLSTLDAFDNRWPAFTASLGLELFRDRSPAAQPSILSVLGIGRSAPQHYVRLRYGDKSLKLPACAAKGAHLEGEPELCTLEAFKSAVEALRRPDGMSWEKECQEGRGSKSSK</sequence>
<dbReference type="InterPro" id="IPR050645">
    <property type="entry name" value="Histidine_acid_phosphatase"/>
</dbReference>
<dbReference type="Proteomes" id="UP000054845">
    <property type="component" value="Unassembled WGS sequence"/>
</dbReference>
<dbReference type="Pfam" id="PF00328">
    <property type="entry name" value="His_Phos_2"/>
    <property type="match status" value="1"/>
</dbReference>
<organism evidence="4 5">
    <name type="scientific">Ceraceosorus bombacis</name>
    <dbReference type="NCBI Taxonomy" id="401625"/>
    <lineage>
        <taxon>Eukaryota</taxon>
        <taxon>Fungi</taxon>
        <taxon>Dikarya</taxon>
        <taxon>Basidiomycota</taxon>
        <taxon>Ustilaginomycotina</taxon>
        <taxon>Exobasidiomycetes</taxon>
        <taxon>Ceraceosorales</taxon>
        <taxon>Ceraceosoraceae</taxon>
        <taxon>Ceraceosorus</taxon>
    </lineage>
</organism>
<dbReference type="InterPro" id="IPR029033">
    <property type="entry name" value="His_PPase_superfam"/>
</dbReference>
<evidence type="ECO:0000256" key="3">
    <source>
        <dbReference type="SAM" id="MobiDB-lite"/>
    </source>
</evidence>
<dbReference type="InterPro" id="IPR000560">
    <property type="entry name" value="His_Pase_clade-2"/>
</dbReference>
<dbReference type="STRING" id="401625.A0A0P1BPM3"/>
<proteinExistence type="inferred from homology"/>
<dbReference type="PROSITE" id="PS00616">
    <property type="entry name" value="HIS_ACID_PHOSPHAT_1"/>
    <property type="match status" value="1"/>
</dbReference>
<dbReference type="OrthoDB" id="10257284at2759"/>
<dbReference type="GO" id="GO:0016791">
    <property type="term" value="F:phosphatase activity"/>
    <property type="evidence" value="ECO:0007669"/>
    <property type="project" value="TreeGrafter"/>
</dbReference>
<protein>
    <submittedName>
        <fullName evidence="4">Lysosomal &amp; prostatic acid phosphatases</fullName>
    </submittedName>
</protein>
<evidence type="ECO:0000313" key="4">
    <source>
        <dbReference type="EMBL" id="CEH17624.1"/>
    </source>
</evidence>
<name>A0A0P1BPM3_9BASI</name>
<dbReference type="EMBL" id="CCYA01000265">
    <property type="protein sequence ID" value="CEH17624.1"/>
    <property type="molecule type" value="Genomic_DNA"/>
</dbReference>
<dbReference type="CDD" id="cd07061">
    <property type="entry name" value="HP_HAP_like"/>
    <property type="match status" value="1"/>
</dbReference>
<dbReference type="PANTHER" id="PTHR11567:SF110">
    <property type="entry name" value="2-PHOSPHOXYLOSE PHOSPHATASE 1"/>
    <property type="match status" value="1"/>
</dbReference>